<protein>
    <submittedName>
        <fullName evidence="1">Uncharacterized protein</fullName>
    </submittedName>
</protein>
<sequence>MITVRELDLEISFAGATAVINFDDAQYHSPNTIKRVDFIAEYDDRDIFVEIKDLDIPNPQNIDGFLNKLGSGVLVQNLAGKFRDTVFFRTAQGITDRSIVYVVLLSMQSLDVALLLNKQDQLKKSIPIRHLDWTRDCATSCVILNLEQWKRQFGVQSVRRISEEPAVGHLEA</sequence>
<dbReference type="EMBL" id="RKQK01000002">
    <property type="protein sequence ID" value="RPE67323.1"/>
    <property type="molecule type" value="Genomic_DNA"/>
</dbReference>
<evidence type="ECO:0000313" key="2">
    <source>
        <dbReference type="Proteomes" id="UP000269689"/>
    </source>
</evidence>
<gene>
    <name evidence="1" type="ORF">EDD53_1729</name>
</gene>
<dbReference type="OrthoDB" id="1551011at2"/>
<dbReference type="Proteomes" id="UP000269689">
    <property type="component" value="Unassembled WGS sequence"/>
</dbReference>
<accession>A0A3N4U9B7</accession>
<reference evidence="1 2" key="1">
    <citation type="submission" date="2018-11" db="EMBL/GenBank/DDBJ databases">
        <title>Genomic Encyclopedia of Type Strains, Phase IV (KMG-IV): sequencing the most valuable type-strain genomes for metagenomic binning, comparative biology and taxonomic classification.</title>
        <authorList>
            <person name="Goeker M."/>
        </authorList>
    </citation>
    <scope>NUCLEOTIDE SEQUENCE [LARGE SCALE GENOMIC DNA]</scope>
    <source>
        <strain evidence="1 2">DSM 104731</strain>
    </source>
</reference>
<proteinExistence type="predicted"/>
<keyword evidence="2" id="KW-1185">Reference proteome</keyword>
<dbReference type="RefSeq" id="WP_123792781.1">
    <property type="nucleotide sequence ID" value="NZ_RKQK01000002.1"/>
</dbReference>
<dbReference type="AlphaFoldDB" id="A0A3N4U9B7"/>
<organism evidence="1 2">
    <name type="scientific">Pacificibacter maritimus</name>
    <dbReference type="NCBI Taxonomy" id="762213"/>
    <lineage>
        <taxon>Bacteria</taxon>
        <taxon>Pseudomonadati</taxon>
        <taxon>Pseudomonadota</taxon>
        <taxon>Alphaproteobacteria</taxon>
        <taxon>Rhodobacterales</taxon>
        <taxon>Roseobacteraceae</taxon>
        <taxon>Pacificibacter</taxon>
    </lineage>
</organism>
<comment type="caution">
    <text evidence="1">The sequence shown here is derived from an EMBL/GenBank/DDBJ whole genome shotgun (WGS) entry which is preliminary data.</text>
</comment>
<name>A0A3N4U9B7_9RHOB</name>
<evidence type="ECO:0000313" key="1">
    <source>
        <dbReference type="EMBL" id="RPE67323.1"/>
    </source>
</evidence>